<keyword evidence="1" id="KW-0732">Signal</keyword>
<proteinExistence type="predicted"/>
<evidence type="ECO:0000313" key="2">
    <source>
        <dbReference type="EMBL" id="KAK5703740.1"/>
    </source>
</evidence>
<evidence type="ECO:0008006" key="4">
    <source>
        <dbReference type="Google" id="ProtNLM"/>
    </source>
</evidence>
<comment type="caution">
    <text evidence="2">The sequence shown here is derived from an EMBL/GenBank/DDBJ whole genome shotgun (WGS) entry which is preliminary data.</text>
</comment>
<evidence type="ECO:0000256" key="1">
    <source>
        <dbReference type="SAM" id="SignalP"/>
    </source>
</evidence>
<evidence type="ECO:0000313" key="3">
    <source>
        <dbReference type="Proteomes" id="UP001310594"/>
    </source>
</evidence>
<dbReference type="AlphaFoldDB" id="A0AAN7WD70"/>
<accession>A0AAN7WD70</accession>
<dbReference type="Proteomes" id="UP001310594">
    <property type="component" value="Unassembled WGS sequence"/>
</dbReference>
<dbReference type="EMBL" id="JAVRQU010000004">
    <property type="protein sequence ID" value="KAK5703740.1"/>
    <property type="molecule type" value="Genomic_DNA"/>
</dbReference>
<protein>
    <recommendedName>
        <fullName evidence="4">Phosphatidylglycerol/phosphatidylinositol transfer protein</fullName>
    </recommendedName>
</protein>
<feature type="signal peptide" evidence="1">
    <location>
        <begin position="1"/>
        <end position="18"/>
    </location>
</feature>
<gene>
    <name evidence="2" type="ORF">LTR97_002753</name>
</gene>
<feature type="chain" id="PRO_5042943832" description="Phosphatidylglycerol/phosphatidylinositol transfer protein" evidence="1">
    <location>
        <begin position="19"/>
        <end position="183"/>
    </location>
</feature>
<sequence>MYHMLIVLATCFVLLATATDVPTTTPSICGLMIEDEVLKLANIKPQSGNKVVAAAFVKTIGDDPGVSLRASGIIEVGSGNLVSFDFISFYFACVLSLGTAAAVQAVPCTVQVSSPGVKDVTYTIEASKLLLPQQNPMKKAVLPDTFKGVKIVKISIKSLLADSKLPGTGILLMDDMEHNNNCA</sequence>
<name>A0AAN7WD70_9PEZI</name>
<organism evidence="2 3">
    <name type="scientific">Elasticomyces elasticus</name>
    <dbReference type="NCBI Taxonomy" id="574655"/>
    <lineage>
        <taxon>Eukaryota</taxon>
        <taxon>Fungi</taxon>
        <taxon>Dikarya</taxon>
        <taxon>Ascomycota</taxon>
        <taxon>Pezizomycotina</taxon>
        <taxon>Dothideomycetes</taxon>
        <taxon>Dothideomycetidae</taxon>
        <taxon>Mycosphaerellales</taxon>
        <taxon>Teratosphaeriaceae</taxon>
        <taxon>Elasticomyces</taxon>
    </lineage>
</organism>
<reference evidence="2" key="1">
    <citation type="submission" date="2023-08" db="EMBL/GenBank/DDBJ databases">
        <title>Black Yeasts Isolated from many extreme environments.</title>
        <authorList>
            <person name="Coleine C."/>
            <person name="Stajich J.E."/>
            <person name="Selbmann L."/>
        </authorList>
    </citation>
    <scope>NUCLEOTIDE SEQUENCE</scope>
    <source>
        <strain evidence="2">CCFEE 5810</strain>
    </source>
</reference>